<keyword evidence="3 9" id="KW-0479">Metal-binding</keyword>
<evidence type="ECO:0000256" key="2">
    <source>
        <dbReference type="ARBA" id="ARBA00022432"/>
    </source>
</evidence>
<dbReference type="GO" id="GO:0030145">
    <property type="term" value="F:manganese ion binding"/>
    <property type="evidence" value="ECO:0007669"/>
    <property type="project" value="UniProtKB-UniRule"/>
</dbReference>
<feature type="binding site" evidence="9">
    <location>
        <position position="76"/>
    </location>
    <ligand>
        <name>substrate</name>
    </ligand>
</feature>
<evidence type="ECO:0000256" key="1">
    <source>
        <dbReference type="ARBA" id="ARBA00005796"/>
    </source>
</evidence>
<dbReference type="GO" id="GO:0006094">
    <property type="term" value="P:gluconeogenesis"/>
    <property type="evidence" value="ECO:0007669"/>
    <property type="project" value="UniProtKB-UniRule"/>
</dbReference>
<dbReference type="PIRSF" id="PIRSF001348">
    <property type="entry name" value="PEP_carboxykinase_GTP"/>
    <property type="match status" value="1"/>
</dbReference>
<comment type="subunit">
    <text evidence="9">Monomer.</text>
</comment>
<dbReference type="PROSITE" id="PS00505">
    <property type="entry name" value="PEPCK_GTP"/>
    <property type="match status" value="1"/>
</dbReference>
<dbReference type="HAMAP" id="MF_00452">
    <property type="entry name" value="PEPCK_GTP"/>
    <property type="match status" value="1"/>
</dbReference>
<dbReference type="GO" id="GO:0071333">
    <property type="term" value="P:cellular response to glucose stimulus"/>
    <property type="evidence" value="ECO:0007669"/>
    <property type="project" value="TreeGrafter"/>
</dbReference>
<feature type="binding site" evidence="9">
    <location>
        <position position="260"/>
    </location>
    <ligand>
        <name>substrate</name>
    </ligand>
</feature>
<feature type="binding site" evidence="9">
    <location>
        <begin position="210"/>
        <end position="212"/>
    </location>
    <ligand>
        <name>substrate</name>
    </ligand>
</feature>
<keyword evidence="9" id="KW-0963">Cytoplasm</keyword>
<dbReference type="InterPro" id="IPR008209">
    <property type="entry name" value="PEP_carboxykinase_GTP"/>
</dbReference>
<name>A0A2N3G5C3_9ACTN</name>
<comment type="function">
    <text evidence="9">Catalyzes the conversion of oxaloacetate (OAA) to phosphoenolpyruvate (PEP), the rate-limiting step in the metabolic pathway that produces glucose from lactate and other precursors derived from the citric acid cycle.</text>
</comment>
<dbReference type="GO" id="GO:0033993">
    <property type="term" value="P:response to lipid"/>
    <property type="evidence" value="ECO:0007669"/>
    <property type="project" value="TreeGrafter"/>
</dbReference>
<sequence>MSSEQYEKLEELEQPDINKFVARTVELCKPDTIFIATDSEEDRDYVRRKALEQGEEFELAIPGHTCHFDGMRDQGRDKENTRYLLPPNVHLGEHINFMIREEGLSEVLGILDGSMKGKEMIVRFYCLGPRSSTFTQLCCQITDSFYVGHSEDLLYRHGYDEFKSAAAGVEYFKFLHSAGRLENNVSVNIDKRRMFIDLEDNTVYSVNTQYGGNTMGLKKLAMRLGIQKSLKEGWLTEHMFVVGVPGRGGRKTYMTGAYPSMCGKTSTAMIEGLSIIGDDIAYLKKIAGEVRAVNVERGVFGIIQDVNPEDDPAIYKALTSPGEIIFSNVLVKEGRPYWLGMGGKMPDGGTNFSGEWRKGKTDAGGKEIDPSHKNARFTIKMDSLENIDENLDNPGGVPVKVIIFGGRDTDTSMPVEQSFNWVHGVITKGASLESETTAATLGAEGVREFNPMSNLDFLAASLDTYVQKYLEFTAVLAKPPKIFAVNYFLTGPDGKYLNGMLDKKVWILWMEERVHDEIAALQTPTGFIPLYKDLRRLFADALDSEYTEDQYRAQFTVRIPEQLAKIARIEEIYRKEWGIPEVLFITLDEQRKRLEQARSDFGDYISPLLLSQEEKRA</sequence>
<feature type="binding site" evidence="9">
    <location>
        <position position="238"/>
    </location>
    <ligand>
        <name>Mn(2+)</name>
        <dbReference type="ChEBI" id="CHEBI:29035"/>
    </ligand>
</feature>
<dbReference type="InterPro" id="IPR018091">
    <property type="entry name" value="PEP_carboxykin_GTP_CS"/>
</dbReference>
<dbReference type="InterPro" id="IPR008210">
    <property type="entry name" value="PEP_carboxykinase_N"/>
</dbReference>
<dbReference type="UniPathway" id="UPA00138"/>
<evidence type="ECO:0000256" key="5">
    <source>
        <dbReference type="ARBA" id="ARBA00022793"/>
    </source>
</evidence>
<evidence type="ECO:0000256" key="6">
    <source>
        <dbReference type="ARBA" id="ARBA00023134"/>
    </source>
</evidence>
<keyword evidence="12" id="KW-0808">Transferase</keyword>
<evidence type="ECO:0000259" key="11">
    <source>
        <dbReference type="Pfam" id="PF17297"/>
    </source>
</evidence>
<reference evidence="12 13" key="1">
    <citation type="journal article" date="2017" name="ISME J.">
        <title>Potential for microbial H2 and metal transformations associated with novel bacteria and archaea in deep terrestrial subsurface sediments.</title>
        <authorList>
            <person name="Hernsdorf A.W."/>
            <person name="Amano Y."/>
            <person name="Miyakawa K."/>
            <person name="Ise K."/>
            <person name="Suzuki Y."/>
            <person name="Anantharaman K."/>
            <person name="Probst A."/>
            <person name="Burstein D."/>
            <person name="Thomas B.C."/>
            <person name="Banfield J.F."/>
        </authorList>
    </citation>
    <scope>NUCLEOTIDE SEQUENCE [LARGE SCALE GENOMIC DNA]</scope>
    <source>
        <strain evidence="12">HGW-Actinobacteria-3</strain>
    </source>
</reference>
<dbReference type="GO" id="GO:0004613">
    <property type="term" value="F:phosphoenolpyruvate carboxykinase (GTP) activity"/>
    <property type="evidence" value="ECO:0007669"/>
    <property type="project" value="UniProtKB-UniRule"/>
</dbReference>
<dbReference type="InterPro" id="IPR035078">
    <property type="entry name" value="PEP_carboxykinase_GTP_N"/>
</dbReference>
<proteinExistence type="inferred from homology"/>
<dbReference type="GO" id="GO:0042594">
    <property type="term" value="P:response to starvation"/>
    <property type="evidence" value="ECO:0007669"/>
    <property type="project" value="TreeGrafter"/>
</dbReference>
<dbReference type="SUPFAM" id="SSF53795">
    <property type="entry name" value="PEP carboxykinase-like"/>
    <property type="match status" value="1"/>
</dbReference>
<feature type="binding site" evidence="9">
    <location>
        <position position="376"/>
    </location>
    <ligand>
        <name>GTP</name>
        <dbReference type="ChEBI" id="CHEBI:37565"/>
    </ligand>
</feature>
<keyword evidence="6 9" id="KW-0342">GTP-binding</keyword>
<feature type="active site" evidence="9">
    <location>
        <position position="262"/>
    </location>
</feature>
<dbReference type="Pfam" id="PF17297">
    <property type="entry name" value="PEPCK_N"/>
    <property type="match status" value="1"/>
</dbReference>
<dbReference type="GO" id="GO:0046327">
    <property type="term" value="P:glycerol biosynthetic process from pyruvate"/>
    <property type="evidence" value="ECO:0007669"/>
    <property type="project" value="TreeGrafter"/>
</dbReference>
<dbReference type="GO" id="GO:0005829">
    <property type="term" value="C:cytosol"/>
    <property type="evidence" value="ECO:0007669"/>
    <property type="project" value="TreeGrafter"/>
</dbReference>
<dbReference type="GO" id="GO:0016301">
    <property type="term" value="F:kinase activity"/>
    <property type="evidence" value="ECO:0007669"/>
    <property type="project" value="UniProtKB-KW"/>
</dbReference>
<protein>
    <recommendedName>
        <fullName evidence="9">Phosphoenolpyruvate carboxykinase [GTP]</fullName>
        <shortName evidence="9">PEP carboxykinase</shortName>
        <shortName evidence="9">PEPCK</shortName>
        <ecNumber evidence="9">4.1.1.32</ecNumber>
    </recommendedName>
    <alternativeName>
        <fullName evidence="9">GTP-dependent phosphoenolpyruvate carboxykinase</fullName>
        <shortName evidence="9">GTP-PEPCK</shortName>
    </alternativeName>
</protein>
<feature type="binding site" evidence="9">
    <location>
        <position position="407"/>
    </location>
    <ligand>
        <name>GTP</name>
        <dbReference type="ChEBI" id="CHEBI:37565"/>
    </ligand>
</feature>
<keyword evidence="2 9" id="KW-0312">Gluconeogenesis</keyword>
<evidence type="ECO:0000313" key="12">
    <source>
        <dbReference type="EMBL" id="PKQ27919.1"/>
    </source>
</evidence>
<comment type="similarity">
    <text evidence="1 9">Belongs to the phosphoenolpyruvate carboxykinase [GTP] family.</text>
</comment>
<dbReference type="Pfam" id="PF00821">
    <property type="entry name" value="PEPCK_GTP"/>
    <property type="match status" value="1"/>
</dbReference>
<dbReference type="InterPro" id="IPR013035">
    <property type="entry name" value="PEP_carboxykinase_C"/>
</dbReference>
<evidence type="ECO:0000256" key="9">
    <source>
        <dbReference type="HAMAP-Rule" id="MF_00452"/>
    </source>
</evidence>
<evidence type="ECO:0000256" key="3">
    <source>
        <dbReference type="ARBA" id="ARBA00022723"/>
    </source>
</evidence>
<dbReference type="AlphaFoldDB" id="A0A2N3G5C3"/>
<dbReference type="GO" id="GO:0005525">
    <property type="term" value="F:GTP binding"/>
    <property type="evidence" value="ECO:0007669"/>
    <property type="project" value="UniProtKB-UniRule"/>
</dbReference>
<dbReference type="SUPFAM" id="SSF68923">
    <property type="entry name" value="PEP carboxykinase N-terminal domain"/>
    <property type="match status" value="1"/>
</dbReference>
<keyword evidence="7 9" id="KW-0464">Manganese</keyword>
<feature type="domain" description="Phosphoenolpyruvate carboxykinase C-terminal P-loop" evidence="10">
    <location>
        <begin position="234"/>
        <end position="593"/>
    </location>
</feature>
<evidence type="ECO:0000313" key="13">
    <source>
        <dbReference type="Proteomes" id="UP000233654"/>
    </source>
</evidence>
<dbReference type="EC" id="4.1.1.32" evidence="9"/>
<comment type="cofactor">
    <cofactor evidence="9">
        <name>Mn(2+)</name>
        <dbReference type="ChEBI" id="CHEBI:29035"/>
    </cofactor>
    <text evidence="9">Binds 1 Mn(2+) ion per subunit.</text>
</comment>
<keyword evidence="12" id="KW-0418">Kinase</keyword>
<feature type="domain" description="Phosphoenolpyruvate carboxykinase GTP-utilising N-terminal" evidence="11">
    <location>
        <begin position="19"/>
        <end position="228"/>
    </location>
</feature>
<comment type="caution">
    <text evidence="9">Lacks conserved residue(s) required for the propagation of feature annotation.</text>
</comment>
<keyword evidence="8 9" id="KW-0456">Lyase</keyword>
<evidence type="ECO:0000256" key="8">
    <source>
        <dbReference type="ARBA" id="ARBA00023239"/>
    </source>
</evidence>
<dbReference type="GO" id="GO:0006107">
    <property type="term" value="P:oxaloacetate metabolic process"/>
    <property type="evidence" value="ECO:0007669"/>
    <property type="project" value="TreeGrafter"/>
</dbReference>
<keyword evidence="5 9" id="KW-0210">Decarboxylase</keyword>
<dbReference type="EMBL" id="PHEX01000044">
    <property type="protein sequence ID" value="PKQ27919.1"/>
    <property type="molecule type" value="Genomic_DNA"/>
</dbReference>
<keyword evidence="4 9" id="KW-0547">Nucleotide-binding</keyword>
<keyword evidence="12" id="KW-0670">Pyruvate</keyword>
<organism evidence="12 13">
    <name type="scientific">Candidatus Anoxymicrobium japonicum</name>
    <dbReference type="NCBI Taxonomy" id="2013648"/>
    <lineage>
        <taxon>Bacteria</taxon>
        <taxon>Bacillati</taxon>
        <taxon>Actinomycetota</taxon>
        <taxon>Candidatus Geothermincolia</taxon>
        <taxon>Candidatus Geothermincolales</taxon>
        <taxon>Candidatus Anoxymicrobiaceae</taxon>
        <taxon>Candidatus Anoxymicrobium</taxon>
    </lineage>
</organism>
<dbReference type="Proteomes" id="UP000233654">
    <property type="component" value="Unassembled WGS sequence"/>
</dbReference>
<dbReference type="GO" id="GO:0019543">
    <property type="term" value="P:propionate catabolic process"/>
    <property type="evidence" value="ECO:0007669"/>
    <property type="project" value="TreeGrafter"/>
</dbReference>
<dbReference type="Gene3D" id="3.40.449.10">
    <property type="entry name" value="Phosphoenolpyruvate Carboxykinase, domain 1"/>
    <property type="match status" value="1"/>
</dbReference>
<dbReference type="Gene3D" id="3.90.228.20">
    <property type="match status" value="2"/>
</dbReference>
<evidence type="ECO:0000259" key="10">
    <source>
        <dbReference type="Pfam" id="PF00821"/>
    </source>
</evidence>
<comment type="subcellular location">
    <subcellularLocation>
        <location evidence="9">Cytoplasm</location>
    </subcellularLocation>
</comment>
<feature type="binding site" evidence="9">
    <location>
        <begin position="261"/>
        <end position="266"/>
    </location>
    <ligand>
        <name>GTP</name>
        <dbReference type="ChEBI" id="CHEBI:37565"/>
    </ligand>
</feature>
<dbReference type="NCBIfam" id="NF003253">
    <property type="entry name" value="PRK04210.1"/>
    <property type="match status" value="1"/>
</dbReference>
<accession>A0A2N3G5C3</accession>
<comment type="catalytic activity">
    <reaction evidence="9">
        <text>oxaloacetate + GTP = phosphoenolpyruvate + GDP + CO2</text>
        <dbReference type="Rhea" id="RHEA:10388"/>
        <dbReference type="ChEBI" id="CHEBI:16452"/>
        <dbReference type="ChEBI" id="CHEBI:16526"/>
        <dbReference type="ChEBI" id="CHEBI:37565"/>
        <dbReference type="ChEBI" id="CHEBI:58189"/>
        <dbReference type="ChEBI" id="CHEBI:58702"/>
        <dbReference type="EC" id="4.1.1.32"/>
    </reaction>
</comment>
<gene>
    <name evidence="9" type="primary">pckG</name>
    <name evidence="12" type="ORF">CVT63_05530</name>
</gene>
<feature type="binding site" evidence="9">
    <location>
        <begin position="374"/>
        <end position="376"/>
    </location>
    <ligand>
        <name>substrate</name>
    </ligand>
</feature>
<comment type="pathway">
    <text evidence="9">Carbohydrate biosynthesis; gluconeogenesis.</text>
</comment>
<feature type="binding site" evidence="9">
    <location>
        <position position="279"/>
    </location>
    <ligand>
        <name>Mn(2+)</name>
        <dbReference type="ChEBI" id="CHEBI:29035"/>
    </ligand>
</feature>
<evidence type="ECO:0000256" key="7">
    <source>
        <dbReference type="ARBA" id="ARBA00023211"/>
    </source>
</evidence>
<dbReference type="InterPro" id="IPR035077">
    <property type="entry name" value="PEP_carboxykinase_GTP_C"/>
</dbReference>
<evidence type="ECO:0000256" key="4">
    <source>
        <dbReference type="ARBA" id="ARBA00022741"/>
    </source>
</evidence>
<dbReference type="PANTHER" id="PTHR11561:SF0">
    <property type="entry name" value="PHOSPHOENOLPYRUVATE CARBOXYKINASE [GTP]-RELATED"/>
    <property type="match status" value="1"/>
</dbReference>
<feature type="binding site" evidence="9">
    <location>
        <position position="219"/>
    </location>
    <ligand>
        <name>Mn(2+)</name>
        <dbReference type="ChEBI" id="CHEBI:29035"/>
    </ligand>
</feature>
<dbReference type="PANTHER" id="PTHR11561">
    <property type="entry name" value="PHOSPHOENOLPYRUVATE CARBOXYKINASE"/>
    <property type="match status" value="1"/>
</dbReference>
<comment type="caution">
    <text evidence="12">The sequence shown here is derived from an EMBL/GenBank/DDBJ whole genome shotgun (WGS) entry which is preliminary data.</text>
</comment>